<dbReference type="NCBIfam" id="TIGR00336">
    <property type="entry name" value="pyrE"/>
    <property type="match status" value="1"/>
</dbReference>
<comment type="caution">
    <text evidence="17">The sequence shown here is derived from an EMBL/GenBank/DDBJ whole genome shotgun (WGS) entry which is preliminary data.</text>
</comment>
<sequence length="478" mass="53013">MSDFVNTNLEKCTLELFNIGAIKFGEFVLKSGIKSPIYFDLRLIISFPELLKMVADLIWEKMKNKKFDHICGVPYTALPISTVVSVQHNYPMIIRRKEMKSYGTKKLIEGNYSAGEKCLIVEDVIVSGSSVIETAQVLRKEKLCITDAVVFLDREQGGLKNLEKNGINTESVLSIYEVLNILVKHEKIDADTFTKTVAYLKSYSEVSFSKATRALLKDQSRINMPLMERAKAATNPLAQRLLTLMDRKKSNLCVAVDTQSSVELISMAEKLGPYICLLKTHIDIIDDFSKETIQKLKELSEKHDFLLFEDRKFADIGNTVKMQYKGGVHNICDWAHLVTAHPVAGPGVLQGLCKAGLRDDRGCVIIAEMSSSGNLNTPAYIEDSIKIGNSFGGFVIGYVCQSSIDVDAGVILFTPGVSLDASSDSLGQQYVTPETAVNEKGADVVIVGRGITGSENPVERAEQYRKRCYDALCKRFES</sequence>
<dbReference type="Gene3D" id="3.40.50.2020">
    <property type="match status" value="1"/>
</dbReference>
<evidence type="ECO:0000256" key="10">
    <source>
        <dbReference type="ARBA" id="ARBA00022793"/>
    </source>
</evidence>
<accession>A0A5N5THY6</accession>
<dbReference type="EC" id="4.1.1.23" evidence="6"/>
<evidence type="ECO:0000256" key="4">
    <source>
        <dbReference type="ARBA" id="ARBA00009769"/>
    </source>
</evidence>
<evidence type="ECO:0000256" key="5">
    <source>
        <dbReference type="ARBA" id="ARBA00011971"/>
    </source>
</evidence>
<dbReference type="OrthoDB" id="10263753at2759"/>
<dbReference type="InterPro" id="IPR013785">
    <property type="entry name" value="Aldolase_TIM"/>
</dbReference>
<evidence type="ECO:0000313" key="17">
    <source>
        <dbReference type="EMBL" id="KAB7505857.1"/>
    </source>
</evidence>
<dbReference type="FunFam" id="3.20.20.70:FF:000114">
    <property type="entry name" value="Decarboxylase,orotidine phosphate"/>
    <property type="match status" value="1"/>
</dbReference>
<evidence type="ECO:0000256" key="2">
    <source>
        <dbReference type="ARBA" id="ARBA00004889"/>
    </source>
</evidence>
<dbReference type="GO" id="GO:0004590">
    <property type="term" value="F:orotidine-5'-phosphate decarboxylase activity"/>
    <property type="evidence" value="ECO:0007669"/>
    <property type="project" value="UniProtKB-EC"/>
</dbReference>
<feature type="binding site" evidence="15">
    <location>
        <position position="279"/>
    </location>
    <ligand>
        <name>substrate</name>
    </ligand>
</feature>
<dbReference type="InterPro" id="IPR014732">
    <property type="entry name" value="OMPdecase"/>
</dbReference>
<feature type="binding site" evidence="15">
    <location>
        <position position="449"/>
    </location>
    <ligand>
        <name>substrate</name>
    </ligand>
</feature>
<dbReference type="Proteomes" id="UP000326759">
    <property type="component" value="Unassembled WGS sequence"/>
</dbReference>
<feature type="active site" description="For OMPdecase activity" evidence="14">
    <location>
        <position position="312"/>
    </location>
</feature>
<dbReference type="GO" id="GO:0006207">
    <property type="term" value="P:'de novo' pyrimidine nucleobase biosynthetic process"/>
    <property type="evidence" value="ECO:0007669"/>
    <property type="project" value="InterPro"/>
</dbReference>
<dbReference type="GO" id="GO:0004588">
    <property type="term" value="F:orotate phosphoribosyltransferase activity"/>
    <property type="evidence" value="ECO:0007669"/>
    <property type="project" value="UniProtKB-EC"/>
</dbReference>
<dbReference type="Gene3D" id="3.20.20.70">
    <property type="entry name" value="Aldolase class I"/>
    <property type="match status" value="1"/>
</dbReference>
<keyword evidence="18" id="KW-1185">Reference proteome</keyword>
<feature type="active site" description="For OMPdecase activity" evidence="14">
    <location>
        <position position="315"/>
    </location>
</feature>
<comment type="similarity">
    <text evidence="3">In the N-terminal section; belongs to the purine/pyrimidine phosphoribosyltransferase family.</text>
</comment>
<dbReference type="EMBL" id="SEYY01001086">
    <property type="protein sequence ID" value="KAB7505857.1"/>
    <property type="molecule type" value="Genomic_DNA"/>
</dbReference>
<dbReference type="Pfam" id="PF00156">
    <property type="entry name" value="Pribosyltran"/>
    <property type="match status" value="1"/>
</dbReference>
<dbReference type="Pfam" id="PF00215">
    <property type="entry name" value="OMPdecase"/>
    <property type="match status" value="1"/>
</dbReference>
<keyword evidence="9" id="KW-0808">Transferase</keyword>
<evidence type="ECO:0000256" key="7">
    <source>
        <dbReference type="ARBA" id="ARBA00015047"/>
    </source>
</evidence>
<feature type="active site" description="For OMPdecase activity" evidence="14">
    <location>
        <position position="310"/>
    </location>
</feature>
<dbReference type="InterPro" id="IPR000836">
    <property type="entry name" value="PRTase_dom"/>
</dbReference>
<proteinExistence type="inferred from homology"/>
<dbReference type="NCBIfam" id="TIGR01740">
    <property type="entry name" value="pyrF"/>
    <property type="match status" value="1"/>
</dbReference>
<dbReference type="InterPro" id="IPR001754">
    <property type="entry name" value="OMPdeCOase_dom"/>
</dbReference>
<comment type="similarity">
    <text evidence="4">In the C-terminal section; belongs to the OMP decarboxylase family.</text>
</comment>
<reference evidence="17 18" key="1">
    <citation type="journal article" date="2019" name="PLoS Biol.">
        <title>Sex chromosomes control vertical transmission of feminizing Wolbachia symbionts in an isopod.</title>
        <authorList>
            <person name="Becking T."/>
            <person name="Chebbi M.A."/>
            <person name="Giraud I."/>
            <person name="Moumen B."/>
            <person name="Laverre T."/>
            <person name="Caubet Y."/>
            <person name="Peccoud J."/>
            <person name="Gilbert C."/>
            <person name="Cordaux R."/>
        </authorList>
    </citation>
    <scope>NUCLEOTIDE SEQUENCE [LARGE SCALE GENOMIC DNA]</scope>
    <source>
        <strain evidence="17">ANa2</strain>
        <tissue evidence="17">Whole body excluding digestive tract and cuticle</tissue>
    </source>
</reference>
<dbReference type="InterPro" id="IPR029057">
    <property type="entry name" value="PRTase-like"/>
</dbReference>
<comment type="pathway">
    <text evidence="2">Pyrimidine metabolism; UMP biosynthesis via de novo pathway; UMP from orotate: step 1/2.</text>
</comment>
<evidence type="ECO:0000256" key="1">
    <source>
        <dbReference type="ARBA" id="ARBA00004861"/>
    </source>
</evidence>
<evidence type="ECO:0000256" key="6">
    <source>
        <dbReference type="ARBA" id="ARBA00012321"/>
    </source>
</evidence>
<dbReference type="CDD" id="cd04725">
    <property type="entry name" value="OMP_decarboxylase_like"/>
    <property type="match status" value="1"/>
</dbReference>
<evidence type="ECO:0000256" key="12">
    <source>
        <dbReference type="ARBA" id="ARBA00023239"/>
    </source>
</evidence>
<dbReference type="PROSITE" id="PS00156">
    <property type="entry name" value="OMPDECASE"/>
    <property type="match status" value="1"/>
</dbReference>
<feature type="binding site" evidence="15">
    <location>
        <position position="448"/>
    </location>
    <ligand>
        <name>substrate</name>
    </ligand>
</feature>
<evidence type="ECO:0000256" key="13">
    <source>
        <dbReference type="ARBA" id="ARBA00023268"/>
    </source>
</evidence>
<feature type="binding site" evidence="15">
    <location>
        <position position="370"/>
    </location>
    <ligand>
        <name>substrate</name>
    </ligand>
</feature>
<dbReference type="PANTHER" id="PTHR19278:SF9">
    <property type="entry name" value="URIDINE 5'-MONOPHOSPHATE SYNTHASE"/>
    <property type="match status" value="1"/>
</dbReference>
<dbReference type="SMART" id="SM00934">
    <property type="entry name" value="OMPdecase"/>
    <property type="match status" value="1"/>
</dbReference>
<dbReference type="InterPro" id="IPR011060">
    <property type="entry name" value="RibuloseP-bd_barrel"/>
</dbReference>
<dbReference type="UniPathway" id="UPA00070">
    <property type="reaction ID" value="UER00119"/>
</dbReference>
<name>A0A5N5THY6_9CRUS</name>
<dbReference type="CDD" id="cd06223">
    <property type="entry name" value="PRTases_typeI"/>
    <property type="match status" value="1"/>
</dbReference>
<dbReference type="SUPFAM" id="SSF53271">
    <property type="entry name" value="PRTase-like"/>
    <property type="match status" value="1"/>
</dbReference>
<dbReference type="FunFam" id="3.40.50.2020:FF:000025">
    <property type="entry name" value="Uridine monophosphate synthetase"/>
    <property type="match status" value="1"/>
</dbReference>
<protein>
    <recommendedName>
        <fullName evidence="7">Uridine 5'-monophosphate synthase</fullName>
        <ecNumber evidence="5">2.4.2.10</ecNumber>
        <ecNumber evidence="6">4.1.1.23</ecNumber>
    </recommendedName>
</protein>
<dbReference type="SUPFAM" id="SSF51366">
    <property type="entry name" value="Ribulose-phoshate binding barrel"/>
    <property type="match status" value="1"/>
</dbReference>
<evidence type="ECO:0000259" key="16">
    <source>
        <dbReference type="SMART" id="SM00934"/>
    </source>
</evidence>
<evidence type="ECO:0000313" key="18">
    <source>
        <dbReference type="Proteomes" id="UP000326759"/>
    </source>
</evidence>
<keyword evidence="13" id="KW-0511">Multifunctional enzyme</keyword>
<feature type="binding site" evidence="15">
    <location>
        <position position="428"/>
    </location>
    <ligand>
        <name>substrate</name>
    </ligand>
</feature>
<evidence type="ECO:0000256" key="14">
    <source>
        <dbReference type="PIRSR" id="PIRSR614732-1"/>
    </source>
</evidence>
<evidence type="ECO:0000256" key="9">
    <source>
        <dbReference type="ARBA" id="ARBA00022679"/>
    </source>
</evidence>
<organism evidence="17 18">
    <name type="scientific">Armadillidium nasatum</name>
    <dbReference type="NCBI Taxonomy" id="96803"/>
    <lineage>
        <taxon>Eukaryota</taxon>
        <taxon>Metazoa</taxon>
        <taxon>Ecdysozoa</taxon>
        <taxon>Arthropoda</taxon>
        <taxon>Crustacea</taxon>
        <taxon>Multicrustacea</taxon>
        <taxon>Malacostraca</taxon>
        <taxon>Eumalacostraca</taxon>
        <taxon>Peracarida</taxon>
        <taxon>Isopoda</taxon>
        <taxon>Oniscidea</taxon>
        <taxon>Crinocheta</taxon>
        <taxon>Armadillidiidae</taxon>
        <taxon>Armadillidium</taxon>
    </lineage>
</organism>
<keyword evidence="12" id="KW-0456">Lyase</keyword>
<comment type="pathway">
    <text evidence="1">Pyrimidine metabolism; UMP biosynthesis via de novo pathway; UMP from orotate: step 2/2.</text>
</comment>
<dbReference type="NCBIfam" id="NF010382">
    <property type="entry name" value="PRK13809.1"/>
    <property type="match status" value="1"/>
</dbReference>
<dbReference type="InterPro" id="IPR018089">
    <property type="entry name" value="OMPdecase_AS"/>
</dbReference>
<gene>
    <name evidence="17" type="primary">UMPS</name>
    <name evidence="17" type="ORF">Anas_03144</name>
</gene>
<dbReference type="PANTHER" id="PTHR19278">
    <property type="entry name" value="OROTATE PHOSPHORIBOSYLTRANSFERASE"/>
    <property type="match status" value="1"/>
</dbReference>
<dbReference type="GO" id="GO:0044205">
    <property type="term" value="P:'de novo' UMP biosynthetic process"/>
    <property type="evidence" value="ECO:0007669"/>
    <property type="project" value="UniProtKB-UniPathway"/>
</dbReference>
<evidence type="ECO:0000256" key="8">
    <source>
        <dbReference type="ARBA" id="ARBA00022676"/>
    </source>
</evidence>
<dbReference type="InterPro" id="IPR023031">
    <property type="entry name" value="OPRT"/>
</dbReference>
<evidence type="ECO:0000256" key="11">
    <source>
        <dbReference type="ARBA" id="ARBA00022975"/>
    </source>
</evidence>
<evidence type="ECO:0000256" key="3">
    <source>
        <dbReference type="ARBA" id="ARBA00006221"/>
    </source>
</evidence>
<dbReference type="AlphaFoldDB" id="A0A5N5THY6"/>
<dbReference type="InterPro" id="IPR004467">
    <property type="entry name" value="Or_phspho_trans_dom"/>
</dbReference>
<dbReference type="HAMAP" id="MF_01208">
    <property type="entry name" value="PyrE"/>
    <property type="match status" value="1"/>
</dbReference>
<keyword evidence="11" id="KW-0665">Pyrimidine biosynthesis</keyword>
<dbReference type="EC" id="2.4.2.10" evidence="5"/>
<feature type="binding site" evidence="15">
    <location>
        <position position="257"/>
    </location>
    <ligand>
        <name>substrate</name>
    </ligand>
</feature>
<evidence type="ECO:0000256" key="15">
    <source>
        <dbReference type="PIRSR" id="PIRSR614732-2"/>
    </source>
</evidence>
<feature type="domain" description="Orotidine 5'-phosphate decarboxylase" evidence="16">
    <location>
        <begin position="251"/>
        <end position="464"/>
    </location>
</feature>
<keyword evidence="10" id="KW-0210">Decarboxylase</keyword>
<keyword evidence="8" id="KW-0328">Glycosyltransferase</keyword>